<name>A0A7W6C5P8_9SPHN</name>
<dbReference type="InterPro" id="IPR018673">
    <property type="entry name" value="DUF2141"/>
</dbReference>
<keyword evidence="1" id="KW-0732">Signal</keyword>
<accession>A0A7W6C5P8</accession>
<protein>
    <submittedName>
        <fullName evidence="2">Uncharacterized protein (DUF2141 family)</fullName>
    </submittedName>
</protein>
<evidence type="ECO:0000256" key="1">
    <source>
        <dbReference type="SAM" id="SignalP"/>
    </source>
</evidence>
<feature type="chain" id="PRO_5031246493" evidence="1">
    <location>
        <begin position="22"/>
        <end position="148"/>
    </location>
</feature>
<organism evidence="2 3">
    <name type="scientific">Novosphingobium fluoreni</name>
    <dbReference type="NCBI Taxonomy" id="1391222"/>
    <lineage>
        <taxon>Bacteria</taxon>
        <taxon>Pseudomonadati</taxon>
        <taxon>Pseudomonadota</taxon>
        <taxon>Alphaproteobacteria</taxon>
        <taxon>Sphingomonadales</taxon>
        <taxon>Sphingomonadaceae</taxon>
        <taxon>Novosphingobium</taxon>
    </lineage>
</organism>
<proteinExistence type="predicted"/>
<dbReference type="Pfam" id="PF09912">
    <property type="entry name" value="DUF2141"/>
    <property type="match status" value="1"/>
</dbReference>
<sequence length="148" mass="15913">MRDRSRTVGTLIVAAALPALTGASLPTPDVSAVITGLRSHNGQLMACLTARPDTFPNCQNDPEARRLIVPATSPTLDFGRVLTGRYAIAVIHDENSNGKLDKRLMIPREGFGFSQDAPVVMGPPKFSSAAFPVGSVGERLSIKMRYMF</sequence>
<dbReference type="Proteomes" id="UP000561459">
    <property type="component" value="Unassembled WGS sequence"/>
</dbReference>
<gene>
    <name evidence="2" type="ORF">GGR39_000521</name>
</gene>
<evidence type="ECO:0000313" key="3">
    <source>
        <dbReference type="Proteomes" id="UP000561459"/>
    </source>
</evidence>
<dbReference type="AlphaFoldDB" id="A0A7W6C5P8"/>
<comment type="caution">
    <text evidence="2">The sequence shown here is derived from an EMBL/GenBank/DDBJ whole genome shotgun (WGS) entry which is preliminary data.</text>
</comment>
<evidence type="ECO:0000313" key="2">
    <source>
        <dbReference type="EMBL" id="MBB3938892.1"/>
    </source>
</evidence>
<dbReference type="EMBL" id="JACIDY010000001">
    <property type="protein sequence ID" value="MBB3938892.1"/>
    <property type="molecule type" value="Genomic_DNA"/>
</dbReference>
<keyword evidence="3" id="KW-1185">Reference proteome</keyword>
<feature type="signal peptide" evidence="1">
    <location>
        <begin position="1"/>
        <end position="21"/>
    </location>
</feature>
<dbReference type="RefSeq" id="WP_242867010.1">
    <property type="nucleotide sequence ID" value="NZ_JACIDY010000001.1"/>
</dbReference>
<reference evidence="2 3" key="1">
    <citation type="submission" date="2020-08" db="EMBL/GenBank/DDBJ databases">
        <title>Genomic Encyclopedia of Type Strains, Phase IV (KMG-IV): sequencing the most valuable type-strain genomes for metagenomic binning, comparative biology and taxonomic classification.</title>
        <authorList>
            <person name="Goeker M."/>
        </authorList>
    </citation>
    <scope>NUCLEOTIDE SEQUENCE [LARGE SCALE GENOMIC DNA]</scope>
    <source>
        <strain evidence="2 3">DSM 27568</strain>
    </source>
</reference>